<dbReference type="PANTHER" id="PTHR16301">
    <property type="entry name" value="IMPACT-RELATED"/>
    <property type="match status" value="1"/>
</dbReference>
<organism evidence="4 5">
    <name type="scientific">Ignavibacterium album (strain DSM 19864 / JCM 16511 / NBRC 101810 / Mat9-16)</name>
    <dbReference type="NCBI Taxonomy" id="945713"/>
    <lineage>
        <taxon>Bacteria</taxon>
        <taxon>Pseudomonadati</taxon>
        <taxon>Ignavibacteriota</taxon>
        <taxon>Ignavibacteria</taxon>
        <taxon>Ignavibacteriales</taxon>
        <taxon>Ignavibacteriaceae</taxon>
        <taxon>Ignavibacterium</taxon>
    </lineage>
</organism>
<feature type="domain" description="Impact N-terminal" evidence="2">
    <location>
        <begin position="29"/>
        <end position="131"/>
    </location>
</feature>
<dbReference type="Pfam" id="PF09186">
    <property type="entry name" value="DUF1949"/>
    <property type="match status" value="1"/>
</dbReference>
<dbReference type="PANTHER" id="PTHR16301:SF20">
    <property type="entry name" value="IMPACT FAMILY MEMBER YIGZ"/>
    <property type="match status" value="1"/>
</dbReference>
<evidence type="ECO:0000259" key="3">
    <source>
        <dbReference type="Pfam" id="PF09186"/>
    </source>
</evidence>
<dbReference type="AlphaFoldDB" id="I0AM61"/>
<accession>I0AM61</accession>
<dbReference type="GO" id="GO:0006446">
    <property type="term" value="P:regulation of translational initiation"/>
    <property type="evidence" value="ECO:0007669"/>
    <property type="project" value="TreeGrafter"/>
</dbReference>
<dbReference type="InterPro" id="IPR035647">
    <property type="entry name" value="EFG_III/V"/>
</dbReference>
<keyword evidence="5" id="KW-1185">Reference proteome</keyword>
<dbReference type="InterPro" id="IPR001498">
    <property type="entry name" value="Impact_N"/>
</dbReference>
<feature type="domain" description="UPF0029" evidence="3">
    <location>
        <begin position="148"/>
        <end position="203"/>
    </location>
</feature>
<dbReference type="RefSeq" id="WP_014561211.1">
    <property type="nucleotide sequence ID" value="NC_017464.1"/>
</dbReference>
<dbReference type="eggNOG" id="COG1739">
    <property type="taxonomic scope" value="Bacteria"/>
</dbReference>
<evidence type="ECO:0000259" key="2">
    <source>
        <dbReference type="Pfam" id="PF01205"/>
    </source>
</evidence>
<dbReference type="Proteomes" id="UP000007394">
    <property type="component" value="Chromosome"/>
</dbReference>
<dbReference type="OrthoDB" id="9813771at2"/>
<reference evidence="4 5" key="1">
    <citation type="journal article" date="2012" name="Front. Microbiol.">
        <title>Complete genome of Ignavibacterium album, a metabolically versatile, flagellated, facultative anaerobe from the phylum Chlorobi.</title>
        <authorList>
            <person name="Liu Z."/>
            <person name="Frigaard N.-U."/>
            <person name="Vogl K."/>
            <person name="Iino T."/>
            <person name="Ohkuma M."/>
            <person name="Overmann J."/>
            <person name="Bryant D.A."/>
        </authorList>
    </citation>
    <scope>NUCLEOTIDE SEQUENCE [LARGE SCALE GENOMIC DNA]</scope>
    <source>
        <strain evidence="5">DSM 19864 / JCM 16511 / NBRC 101810 / Mat9-16</strain>
    </source>
</reference>
<dbReference type="SUPFAM" id="SSF54980">
    <property type="entry name" value="EF-G C-terminal domain-like"/>
    <property type="match status" value="1"/>
</dbReference>
<dbReference type="SUPFAM" id="SSF54211">
    <property type="entry name" value="Ribosomal protein S5 domain 2-like"/>
    <property type="match status" value="1"/>
</dbReference>
<dbReference type="STRING" id="945713.IALB_2365"/>
<dbReference type="EMBL" id="CP003418">
    <property type="protein sequence ID" value="AFH50068.1"/>
    <property type="molecule type" value="Genomic_DNA"/>
</dbReference>
<dbReference type="Gene3D" id="3.30.70.240">
    <property type="match status" value="1"/>
</dbReference>
<evidence type="ECO:0000256" key="1">
    <source>
        <dbReference type="ARBA" id="ARBA00007665"/>
    </source>
</evidence>
<dbReference type="InterPro" id="IPR015269">
    <property type="entry name" value="UPF0029_Impact_C"/>
</dbReference>
<evidence type="ECO:0008006" key="6">
    <source>
        <dbReference type="Google" id="ProtNLM"/>
    </source>
</evidence>
<name>I0AM61_IGNAJ</name>
<sequence length="221" mass="25224">MHSTTLSSKSLPEQIKTVYEFNQTVYKEKSSEFIAQIHHIEDNLEAENILSTIRKKYFDATHHCYAYKLLNDELKSSDDGEPKGTAGLRILNAIEHYGLTNVLIIVIRYFGGTKLGVGPLGKAYYQSALNVIDEKKIVQLNLYQKISIQIEFNYISQFHRVVNNYEGIIDNSEYSNFAKFYVLIKPGFIDNFINKLSDITNGKAQIEIIPTFSYIKSSTST</sequence>
<dbReference type="Pfam" id="PF01205">
    <property type="entry name" value="Impact_N"/>
    <property type="match status" value="1"/>
</dbReference>
<evidence type="ECO:0000313" key="4">
    <source>
        <dbReference type="EMBL" id="AFH50068.1"/>
    </source>
</evidence>
<gene>
    <name evidence="4" type="ordered locus">IALB_2365</name>
</gene>
<evidence type="ECO:0000313" key="5">
    <source>
        <dbReference type="Proteomes" id="UP000007394"/>
    </source>
</evidence>
<dbReference type="InterPro" id="IPR036956">
    <property type="entry name" value="Impact_N_sf"/>
</dbReference>
<dbReference type="PROSITE" id="PS00910">
    <property type="entry name" value="UPF0029"/>
    <property type="match status" value="1"/>
</dbReference>
<protein>
    <recommendedName>
        <fullName evidence="6">Impact N-terminal domain-containing protein</fullName>
    </recommendedName>
</protein>
<dbReference type="PATRIC" id="fig|945713.3.peg.2372"/>
<dbReference type="HOGENOM" id="CLU_083552_1_1_10"/>
<proteinExistence type="inferred from homology"/>
<dbReference type="InterPro" id="IPR020569">
    <property type="entry name" value="UPF0029_Impact_CS"/>
</dbReference>
<dbReference type="GO" id="GO:0005737">
    <property type="term" value="C:cytoplasm"/>
    <property type="evidence" value="ECO:0007669"/>
    <property type="project" value="TreeGrafter"/>
</dbReference>
<dbReference type="Gene3D" id="3.30.230.30">
    <property type="entry name" value="Impact, N-terminal domain"/>
    <property type="match status" value="1"/>
</dbReference>
<comment type="similarity">
    <text evidence="1">Belongs to the IMPACT family.</text>
</comment>
<dbReference type="KEGG" id="ial:IALB_2365"/>
<dbReference type="InterPro" id="IPR023582">
    <property type="entry name" value="Impact"/>
</dbReference>
<dbReference type="InterPro" id="IPR020568">
    <property type="entry name" value="Ribosomal_Su5_D2-typ_SF"/>
</dbReference>